<organism evidence="13 14">
    <name type="scientific">Rosistilla carotiformis</name>
    <dbReference type="NCBI Taxonomy" id="2528017"/>
    <lineage>
        <taxon>Bacteria</taxon>
        <taxon>Pseudomonadati</taxon>
        <taxon>Planctomycetota</taxon>
        <taxon>Planctomycetia</taxon>
        <taxon>Pirellulales</taxon>
        <taxon>Pirellulaceae</taxon>
        <taxon>Rosistilla</taxon>
    </lineage>
</organism>
<evidence type="ECO:0000256" key="9">
    <source>
        <dbReference type="ARBA" id="ARBA00023136"/>
    </source>
</evidence>
<evidence type="ECO:0000256" key="6">
    <source>
        <dbReference type="ARBA" id="ARBA00022842"/>
    </source>
</evidence>
<dbReference type="SUPFAM" id="SSF143865">
    <property type="entry name" value="CorA soluble domain-like"/>
    <property type="match status" value="1"/>
</dbReference>
<keyword evidence="14" id="KW-1185">Reference proteome</keyword>
<dbReference type="EMBL" id="CP036348">
    <property type="protein sequence ID" value="QDV66744.1"/>
    <property type="molecule type" value="Genomic_DNA"/>
</dbReference>
<evidence type="ECO:0000313" key="13">
    <source>
        <dbReference type="EMBL" id="QDV66744.1"/>
    </source>
</evidence>
<keyword evidence="7 12" id="KW-1133">Transmembrane helix</keyword>
<evidence type="ECO:0000256" key="7">
    <source>
        <dbReference type="ARBA" id="ARBA00022989"/>
    </source>
</evidence>
<dbReference type="InterPro" id="IPR045863">
    <property type="entry name" value="CorA_TM1_TM2"/>
</dbReference>
<dbReference type="Gene3D" id="1.20.58.340">
    <property type="entry name" value="Magnesium transport protein CorA, transmembrane region"/>
    <property type="match status" value="2"/>
</dbReference>
<dbReference type="GO" id="GO:0015095">
    <property type="term" value="F:magnesium ion transmembrane transporter activity"/>
    <property type="evidence" value="ECO:0007669"/>
    <property type="project" value="UniProtKB-UniRule"/>
</dbReference>
<dbReference type="InterPro" id="IPR045861">
    <property type="entry name" value="CorA_cytoplasmic_dom"/>
</dbReference>
<dbReference type="PANTHER" id="PTHR46494">
    <property type="entry name" value="CORA FAMILY METAL ION TRANSPORTER (EUROFUNG)"/>
    <property type="match status" value="1"/>
</dbReference>
<comment type="similarity">
    <text evidence="2 12">Belongs to the CorA metal ion transporter (MIT) (TC 1.A.35) family.</text>
</comment>
<protein>
    <recommendedName>
        <fullName evidence="12">Magnesium transport protein CorA</fullName>
    </recommendedName>
</protein>
<comment type="function">
    <text evidence="11">Mediates influx of magnesium ions. Alternates between open and closed states. Activated by low cytoplasmic Mg(2+) levels. Inactive when cytoplasmic Mg(2+) levels are high.</text>
</comment>
<evidence type="ECO:0000256" key="11">
    <source>
        <dbReference type="ARBA" id="ARBA00045497"/>
    </source>
</evidence>
<dbReference type="FunFam" id="1.20.58.340:FF:000004">
    <property type="entry name" value="Magnesium transport protein CorA"/>
    <property type="match status" value="1"/>
</dbReference>
<dbReference type="GO" id="GO:0005886">
    <property type="term" value="C:plasma membrane"/>
    <property type="evidence" value="ECO:0007669"/>
    <property type="project" value="UniProtKB-SubCell"/>
</dbReference>
<feature type="transmembrane region" description="Helical" evidence="12">
    <location>
        <begin position="369"/>
        <end position="390"/>
    </location>
</feature>
<dbReference type="KEGG" id="rcf:Poly24_04320"/>
<keyword evidence="4 12" id="KW-1003">Cell membrane</keyword>
<evidence type="ECO:0000256" key="1">
    <source>
        <dbReference type="ARBA" id="ARBA00004651"/>
    </source>
</evidence>
<evidence type="ECO:0000256" key="12">
    <source>
        <dbReference type="RuleBase" id="RU362010"/>
    </source>
</evidence>
<dbReference type="Gene3D" id="3.30.460.20">
    <property type="entry name" value="CorA soluble domain-like"/>
    <property type="match status" value="1"/>
</dbReference>
<name>A0A518JMI6_9BACT</name>
<evidence type="ECO:0000313" key="14">
    <source>
        <dbReference type="Proteomes" id="UP000315082"/>
    </source>
</evidence>
<evidence type="ECO:0000256" key="4">
    <source>
        <dbReference type="ARBA" id="ARBA00022475"/>
    </source>
</evidence>
<keyword evidence="3 12" id="KW-0813">Transport</keyword>
<dbReference type="GO" id="GO:0015087">
    <property type="term" value="F:cobalt ion transmembrane transporter activity"/>
    <property type="evidence" value="ECO:0007669"/>
    <property type="project" value="UniProtKB-UniRule"/>
</dbReference>
<feature type="transmembrane region" description="Helical" evidence="12">
    <location>
        <begin position="328"/>
        <end position="349"/>
    </location>
</feature>
<dbReference type="AlphaFoldDB" id="A0A518JMI6"/>
<dbReference type="InterPro" id="IPR002523">
    <property type="entry name" value="MgTranspt_CorA/ZnTranspt_ZntB"/>
</dbReference>
<dbReference type="Pfam" id="PF01544">
    <property type="entry name" value="CorA"/>
    <property type="match status" value="1"/>
</dbReference>
<dbReference type="InterPro" id="IPR004488">
    <property type="entry name" value="Mg/Co-transport_prot_CorA"/>
</dbReference>
<evidence type="ECO:0000256" key="5">
    <source>
        <dbReference type="ARBA" id="ARBA00022692"/>
    </source>
</evidence>
<keyword evidence="5 12" id="KW-0812">Transmembrane</keyword>
<dbReference type="CDD" id="cd12828">
    <property type="entry name" value="TmCorA-like_1"/>
    <property type="match status" value="1"/>
</dbReference>
<keyword evidence="6 12" id="KW-0460">Magnesium</keyword>
<gene>
    <name evidence="12 13" type="primary">corA</name>
    <name evidence="13" type="ORF">Poly24_04320</name>
</gene>
<dbReference type="NCBIfam" id="TIGR00383">
    <property type="entry name" value="corA"/>
    <property type="match status" value="1"/>
</dbReference>
<evidence type="ECO:0000256" key="2">
    <source>
        <dbReference type="ARBA" id="ARBA00009765"/>
    </source>
</evidence>
<keyword evidence="9 12" id="KW-0472">Membrane</keyword>
<dbReference type="RefSeq" id="WP_231753418.1">
    <property type="nucleotide sequence ID" value="NZ_CP036348.1"/>
</dbReference>
<dbReference type="Proteomes" id="UP000315082">
    <property type="component" value="Chromosome"/>
</dbReference>
<keyword evidence="8 12" id="KW-0406">Ion transport</keyword>
<dbReference type="GO" id="GO:0000287">
    <property type="term" value="F:magnesium ion binding"/>
    <property type="evidence" value="ECO:0007669"/>
    <property type="project" value="TreeGrafter"/>
</dbReference>
<comment type="catalytic activity">
    <reaction evidence="10">
        <text>Mg(2+)(in) = Mg(2+)(out)</text>
        <dbReference type="Rhea" id="RHEA:29827"/>
        <dbReference type="ChEBI" id="CHEBI:18420"/>
    </reaction>
</comment>
<evidence type="ECO:0000256" key="10">
    <source>
        <dbReference type="ARBA" id="ARBA00034269"/>
    </source>
</evidence>
<sequence>MSLQAARNIMLESIDKLSKRMSRPRVVVGGIPGALESHPGSVKGQIRLIQYNEHSSTDKVVESVAELVDWVSHRKPPESYAGLAPTVPGNGATPAHARRTTWIDIDGVGDVAMLEELGKLFDIHPLAMEDVVNVHQHAKFEYYGDTMFFVARMPIDGGGFNTEQVGIFLIGDVVITIQERPGDCLEPVRHRIANAAGRIRERHSDYLAYSIIDAVIDGYFPLLDRYAEVLDDAAEVLQQGGDRSLPLQLHAIRADLLLIRKVVNQHRSAINVVLRDVGYRMEEDTALYFRDCQDHLQHLIEAADTDRETCAELRELYFAMLSERNNDVMKVLTIIATIFIPMSFVAGIYGMNFDSNVSKWNMPELQWTYGYPFALGLMTLMAGGLLAYLYRKGWLTK</sequence>
<accession>A0A518JMI6</accession>
<dbReference type="GO" id="GO:0050897">
    <property type="term" value="F:cobalt ion binding"/>
    <property type="evidence" value="ECO:0007669"/>
    <property type="project" value="TreeGrafter"/>
</dbReference>
<dbReference type="SUPFAM" id="SSF144083">
    <property type="entry name" value="Magnesium transport protein CorA, transmembrane region"/>
    <property type="match status" value="1"/>
</dbReference>
<proteinExistence type="inferred from homology"/>
<dbReference type="PANTHER" id="PTHR46494:SF1">
    <property type="entry name" value="CORA FAMILY METAL ION TRANSPORTER (EUROFUNG)"/>
    <property type="match status" value="1"/>
</dbReference>
<comment type="subcellular location">
    <subcellularLocation>
        <location evidence="1">Cell membrane</location>
        <topology evidence="1">Multi-pass membrane protein</topology>
    </subcellularLocation>
    <subcellularLocation>
        <location evidence="12">Membrane</location>
        <topology evidence="12">Multi-pass membrane protein</topology>
    </subcellularLocation>
</comment>
<reference evidence="13 14" key="1">
    <citation type="submission" date="2019-02" db="EMBL/GenBank/DDBJ databases">
        <title>Deep-cultivation of Planctomycetes and their phenomic and genomic characterization uncovers novel biology.</title>
        <authorList>
            <person name="Wiegand S."/>
            <person name="Jogler M."/>
            <person name="Boedeker C."/>
            <person name="Pinto D."/>
            <person name="Vollmers J."/>
            <person name="Rivas-Marin E."/>
            <person name="Kohn T."/>
            <person name="Peeters S.H."/>
            <person name="Heuer A."/>
            <person name="Rast P."/>
            <person name="Oberbeckmann S."/>
            <person name="Bunk B."/>
            <person name="Jeske O."/>
            <person name="Meyerdierks A."/>
            <person name="Storesund J.E."/>
            <person name="Kallscheuer N."/>
            <person name="Luecker S."/>
            <person name="Lage O.M."/>
            <person name="Pohl T."/>
            <person name="Merkel B.J."/>
            <person name="Hornburger P."/>
            <person name="Mueller R.-W."/>
            <person name="Bruemmer F."/>
            <person name="Labrenz M."/>
            <person name="Spormann A.M."/>
            <person name="Op den Camp H."/>
            <person name="Overmann J."/>
            <person name="Amann R."/>
            <person name="Jetten M.S.M."/>
            <person name="Mascher T."/>
            <person name="Medema M.H."/>
            <person name="Devos D.P."/>
            <person name="Kaster A.-K."/>
            <person name="Ovreas L."/>
            <person name="Rohde M."/>
            <person name="Galperin M.Y."/>
            <person name="Jogler C."/>
        </authorList>
    </citation>
    <scope>NUCLEOTIDE SEQUENCE [LARGE SCALE GENOMIC DNA]</scope>
    <source>
        <strain evidence="13 14">Poly24</strain>
    </source>
</reference>
<evidence type="ECO:0000256" key="8">
    <source>
        <dbReference type="ARBA" id="ARBA00023065"/>
    </source>
</evidence>
<evidence type="ECO:0000256" key="3">
    <source>
        <dbReference type="ARBA" id="ARBA00022448"/>
    </source>
</evidence>